<dbReference type="EMBL" id="JBAMIC010000004">
    <property type="protein sequence ID" value="KAK7106922.1"/>
    <property type="molecule type" value="Genomic_DNA"/>
</dbReference>
<dbReference type="Pfam" id="PF00213">
    <property type="entry name" value="OSCP"/>
    <property type="match status" value="1"/>
</dbReference>
<dbReference type="PANTHER" id="PTHR11910">
    <property type="entry name" value="ATP SYNTHASE DELTA CHAIN"/>
    <property type="match status" value="1"/>
</dbReference>
<dbReference type="NCBIfam" id="TIGR01145">
    <property type="entry name" value="ATP_synt_delta"/>
    <property type="match status" value="1"/>
</dbReference>
<dbReference type="InterPro" id="IPR026015">
    <property type="entry name" value="ATP_synth_OSCP/delta_N_sf"/>
</dbReference>
<keyword evidence="3" id="KW-0813">Transport</keyword>
<dbReference type="SUPFAM" id="SSF47928">
    <property type="entry name" value="N-terminal domain of the delta subunit of the F1F0-ATP synthase"/>
    <property type="match status" value="1"/>
</dbReference>
<dbReference type="Proteomes" id="UP001374579">
    <property type="component" value="Unassembled WGS sequence"/>
</dbReference>
<evidence type="ECO:0000256" key="8">
    <source>
        <dbReference type="ARBA" id="ARBA00033369"/>
    </source>
</evidence>
<dbReference type="GO" id="GO:0016020">
    <property type="term" value="C:membrane"/>
    <property type="evidence" value="ECO:0007669"/>
    <property type="project" value="UniProtKB-SubCell"/>
</dbReference>
<keyword evidence="7" id="KW-0066">ATP synthesis</keyword>
<accession>A0AAN9GFV9</accession>
<evidence type="ECO:0000256" key="6">
    <source>
        <dbReference type="ARBA" id="ARBA00023136"/>
    </source>
</evidence>
<evidence type="ECO:0000256" key="1">
    <source>
        <dbReference type="ARBA" id="ARBA00004370"/>
    </source>
</evidence>
<dbReference type="Gene3D" id="1.10.520.20">
    <property type="entry name" value="N-terminal domain of the delta subunit of the F1F0-ATP synthase"/>
    <property type="match status" value="1"/>
</dbReference>
<evidence type="ECO:0000256" key="4">
    <source>
        <dbReference type="ARBA" id="ARBA00022781"/>
    </source>
</evidence>
<evidence type="ECO:0000256" key="3">
    <source>
        <dbReference type="ARBA" id="ARBA00022448"/>
    </source>
</evidence>
<gene>
    <name evidence="9" type="ORF">V1264_014943</name>
</gene>
<keyword evidence="4" id="KW-0375">Hydrogen ion transport</keyword>
<protein>
    <recommendedName>
        <fullName evidence="8">Oligomycin sensitivity conferral protein</fullName>
    </recommendedName>
</protein>
<keyword evidence="5" id="KW-0406">Ion transport</keyword>
<dbReference type="InterPro" id="IPR000711">
    <property type="entry name" value="ATPase_OSCP/dsu"/>
</dbReference>
<comment type="similarity">
    <text evidence="2">Belongs to the ATPase delta chain family.</text>
</comment>
<sequence>MLLSRFRCPSAIMASFRFSQTVRQFGSSAVQHGKLVATPLQVFGIEGRYATALYSAASKQNQLDAVEKEMNTFQGLLKTDGKLAEFCANPSLQRVYKKAVLEEVLKKQKFSELSINLMACLAENGRINKVGNVLSTFFQLMSAHRGEIVCTVKTAKPLDNAAMGELKTALNGFLKKGEVLQLTTEVDPSLMGGMVVSIGDRYVDMSMATKIKNYTNLIKLPV</sequence>
<reference evidence="9 10" key="1">
    <citation type="submission" date="2024-02" db="EMBL/GenBank/DDBJ databases">
        <title>Chromosome-scale genome assembly of the rough periwinkle Littorina saxatilis.</title>
        <authorList>
            <person name="De Jode A."/>
            <person name="Faria R."/>
            <person name="Formenti G."/>
            <person name="Sims Y."/>
            <person name="Smith T.P."/>
            <person name="Tracey A."/>
            <person name="Wood J.M.D."/>
            <person name="Zagrodzka Z.B."/>
            <person name="Johannesson K."/>
            <person name="Butlin R.K."/>
            <person name="Leder E.H."/>
        </authorList>
    </citation>
    <scope>NUCLEOTIDE SEQUENCE [LARGE SCALE GENOMIC DNA]</scope>
    <source>
        <strain evidence="9">Snail1</strain>
        <tissue evidence="9">Muscle</tissue>
    </source>
</reference>
<evidence type="ECO:0000256" key="5">
    <source>
        <dbReference type="ARBA" id="ARBA00023065"/>
    </source>
</evidence>
<evidence type="ECO:0000313" key="10">
    <source>
        <dbReference type="Proteomes" id="UP001374579"/>
    </source>
</evidence>
<evidence type="ECO:0000313" key="9">
    <source>
        <dbReference type="EMBL" id="KAK7106922.1"/>
    </source>
</evidence>
<comment type="caution">
    <text evidence="9">The sequence shown here is derived from an EMBL/GenBank/DDBJ whole genome shotgun (WGS) entry which is preliminary data.</text>
</comment>
<name>A0AAN9GFV9_9CAEN</name>
<evidence type="ECO:0000256" key="7">
    <source>
        <dbReference type="ARBA" id="ARBA00023310"/>
    </source>
</evidence>
<proteinExistence type="inferred from homology"/>
<dbReference type="PRINTS" id="PR00125">
    <property type="entry name" value="ATPASEDELTA"/>
</dbReference>
<comment type="subcellular location">
    <subcellularLocation>
        <location evidence="1">Membrane</location>
    </subcellularLocation>
</comment>
<organism evidence="9 10">
    <name type="scientific">Littorina saxatilis</name>
    <dbReference type="NCBI Taxonomy" id="31220"/>
    <lineage>
        <taxon>Eukaryota</taxon>
        <taxon>Metazoa</taxon>
        <taxon>Spiralia</taxon>
        <taxon>Lophotrochozoa</taxon>
        <taxon>Mollusca</taxon>
        <taxon>Gastropoda</taxon>
        <taxon>Caenogastropoda</taxon>
        <taxon>Littorinimorpha</taxon>
        <taxon>Littorinoidea</taxon>
        <taxon>Littorinidae</taxon>
        <taxon>Littorina</taxon>
    </lineage>
</organism>
<keyword evidence="10" id="KW-1185">Reference proteome</keyword>
<dbReference type="HAMAP" id="MF_01416">
    <property type="entry name" value="ATP_synth_delta_bact"/>
    <property type="match status" value="1"/>
</dbReference>
<evidence type="ECO:0000256" key="2">
    <source>
        <dbReference type="ARBA" id="ARBA00007046"/>
    </source>
</evidence>
<dbReference type="AlphaFoldDB" id="A0AAN9GFV9"/>
<dbReference type="GO" id="GO:0046933">
    <property type="term" value="F:proton-transporting ATP synthase activity, rotational mechanism"/>
    <property type="evidence" value="ECO:0007669"/>
    <property type="project" value="InterPro"/>
</dbReference>
<keyword evidence="6" id="KW-0472">Membrane</keyword>